<dbReference type="AlphaFoldDB" id="U2RDZ9"/>
<evidence type="ECO:0000256" key="1">
    <source>
        <dbReference type="SAM" id="MobiDB-lite"/>
    </source>
</evidence>
<protein>
    <submittedName>
        <fullName evidence="2">Uncharacterized protein</fullName>
    </submittedName>
</protein>
<dbReference type="Proteomes" id="UP000017052">
    <property type="component" value="Unassembled WGS sequence"/>
</dbReference>
<keyword evidence="3" id="KW-1185">Reference proteome</keyword>
<reference evidence="2" key="1">
    <citation type="submission" date="2013-08" db="EMBL/GenBank/DDBJ databases">
        <authorList>
            <person name="Durkin A.S."/>
            <person name="Haft D.R."/>
            <person name="McCorrison J."/>
            <person name="Torralba M."/>
            <person name="Gillis M."/>
            <person name="Haft D.H."/>
            <person name="Methe B."/>
            <person name="Sutton G."/>
            <person name="Nelson K.E."/>
        </authorList>
    </citation>
    <scope>NUCLEOTIDE SEQUENCE [LARGE SCALE GENOMIC DNA]</scope>
    <source>
        <strain evidence="2">F0233</strain>
    </source>
</reference>
<gene>
    <name evidence="2" type="ORF">HMPREF0682_0317</name>
</gene>
<evidence type="ECO:0000313" key="3">
    <source>
        <dbReference type="Proteomes" id="UP000017052"/>
    </source>
</evidence>
<comment type="caution">
    <text evidence="2">The sequence shown here is derived from an EMBL/GenBank/DDBJ whole genome shotgun (WGS) entry which is preliminary data.</text>
</comment>
<dbReference type="EMBL" id="ACVN02000270">
    <property type="protein sequence ID" value="ERK51803.1"/>
    <property type="molecule type" value="Genomic_DNA"/>
</dbReference>
<sequence length="56" mass="5984">MDDAQTHAGRPRPSAGGPCRQARMRAVVSARTALRLRWARTALRAGSGAEARRVVG</sequence>
<feature type="non-terminal residue" evidence="2">
    <location>
        <position position="56"/>
    </location>
</feature>
<accession>U2RDZ9</accession>
<proteinExistence type="predicted"/>
<name>U2RDZ9_9ACTN</name>
<organism evidence="2 3">
    <name type="scientific">Propionibacterium acidifaciens F0233</name>
    <dbReference type="NCBI Taxonomy" id="553198"/>
    <lineage>
        <taxon>Bacteria</taxon>
        <taxon>Bacillati</taxon>
        <taxon>Actinomycetota</taxon>
        <taxon>Actinomycetes</taxon>
        <taxon>Propionibacteriales</taxon>
        <taxon>Propionibacteriaceae</taxon>
        <taxon>Propionibacterium</taxon>
    </lineage>
</organism>
<feature type="region of interest" description="Disordered" evidence="1">
    <location>
        <begin position="1"/>
        <end position="22"/>
    </location>
</feature>
<evidence type="ECO:0000313" key="2">
    <source>
        <dbReference type="EMBL" id="ERK51803.1"/>
    </source>
</evidence>